<gene>
    <name evidence="9" type="primary">nanT_1</name>
    <name evidence="9" type="ORF">OPKNFCMD_0511</name>
</gene>
<dbReference type="PROSITE" id="PS00217">
    <property type="entry name" value="SUGAR_TRANSPORT_2"/>
    <property type="match status" value="1"/>
</dbReference>
<dbReference type="Pfam" id="PF00083">
    <property type="entry name" value="Sugar_tr"/>
    <property type="match status" value="1"/>
</dbReference>
<feature type="transmembrane region" description="Helical" evidence="7">
    <location>
        <begin position="20"/>
        <end position="45"/>
    </location>
</feature>
<comment type="caution">
    <text evidence="9">The sequence shown here is derived from an EMBL/GenBank/DDBJ whole genome shotgun (WGS) entry which is preliminary data.</text>
</comment>
<feature type="domain" description="Major facilitator superfamily (MFS) profile" evidence="8">
    <location>
        <begin position="20"/>
        <end position="545"/>
    </location>
</feature>
<feature type="transmembrane region" description="Helical" evidence="7">
    <location>
        <begin position="57"/>
        <end position="79"/>
    </location>
</feature>
<evidence type="ECO:0000256" key="4">
    <source>
        <dbReference type="ARBA" id="ARBA00022692"/>
    </source>
</evidence>
<feature type="transmembrane region" description="Helical" evidence="7">
    <location>
        <begin position="283"/>
        <end position="303"/>
    </location>
</feature>
<feature type="transmembrane region" description="Helical" evidence="7">
    <location>
        <begin position="315"/>
        <end position="334"/>
    </location>
</feature>
<comment type="subcellular location">
    <subcellularLocation>
        <location evidence="1">Cell membrane</location>
        <topology evidence="1">Multi-pass membrane protein</topology>
    </subcellularLocation>
</comment>
<evidence type="ECO:0000256" key="3">
    <source>
        <dbReference type="ARBA" id="ARBA00022475"/>
    </source>
</evidence>
<proteinExistence type="predicted"/>
<dbReference type="Proteomes" id="UP001055167">
    <property type="component" value="Unassembled WGS sequence"/>
</dbReference>
<dbReference type="Gene3D" id="1.20.1250.20">
    <property type="entry name" value="MFS general substrate transporter like domains"/>
    <property type="match status" value="2"/>
</dbReference>
<evidence type="ECO:0000256" key="1">
    <source>
        <dbReference type="ARBA" id="ARBA00004651"/>
    </source>
</evidence>
<dbReference type="InterPro" id="IPR036259">
    <property type="entry name" value="MFS_trans_sf"/>
</dbReference>
<protein>
    <submittedName>
        <fullName evidence="9">Sialic acid transporter NanT</fullName>
    </submittedName>
</protein>
<evidence type="ECO:0000313" key="9">
    <source>
        <dbReference type="EMBL" id="GJD47800.1"/>
    </source>
</evidence>
<feature type="transmembrane region" description="Helical" evidence="7">
    <location>
        <begin position="498"/>
        <end position="517"/>
    </location>
</feature>
<dbReference type="RefSeq" id="WP_407068066.1">
    <property type="nucleotide sequence ID" value="NZ_BPQH01000002.1"/>
</dbReference>
<name>A0ABQ4QSP9_9HYPH</name>
<keyword evidence="3" id="KW-1003">Cell membrane</keyword>
<dbReference type="InterPro" id="IPR005828">
    <property type="entry name" value="MFS_sugar_transport-like"/>
</dbReference>
<sequence length="552" mass="59065">MTAVAVASHASGMTSKDKQVIIAASLGTVFEFYDFFLIGLLAAEITKVFFSGVNPTAGFIFTLLGFAAGFMLRPFGAIVFGRLGDIVGRKYTFLVTILLMGVSTFVIGLLPSYATAGLAAPVAFILMRMLQGLALGGEFGGAMIYVAEHAPQGRRAEWTSWVILTAAVGFLLAVAVIIPLRLTLGGDAFTAWGWRVPFIISVALLGISLWIRLKLDESPEFKRMKAEGKASKAPLGEAFGQWKYLRLILVGALCILPAQAVIWYTGQFYSLFFLTKVLRVETLTANVMLITATVLTAPLYIVFGALSDRIGRRAVYVTGYLLCAVLTVPIFQAITHYANPGLERAQIETPITVVANPEECSLQFNPLGTSKFTTSCDVVTDALAKLGLSYSSEGATGAGKASVKVGDLAVAGYAADDADAAAQKARFEGELKAALTKKNYPLGPAAEDDINRPMIVLLLCVLLSFGTITFSPTTTSLLEMFPSRIRYTAMSFPYHLSAAWFGGFLPATAFTIVAATGNIYSGLYYPVAIATACFALSLLFARETKDVDISKG</sequence>
<keyword evidence="2" id="KW-0813">Transport</keyword>
<organism evidence="9 10">
    <name type="scientific">Methylobacterium crusticola</name>
    <dbReference type="NCBI Taxonomy" id="1697972"/>
    <lineage>
        <taxon>Bacteria</taxon>
        <taxon>Pseudomonadati</taxon>
        <taxon>Pseudomonadota</taxon>
        <taxon>Alphaproteobacteria</taxon>
        <taxon>Hyphomicrobiales</taxon>
        <taxon>Methylobacteriaceae</taxon>
        <taxon>Methylobacterium</taxon>
    </lineage>
</organism>
<dbReference type="PANTHER" id="PTHR43045:SF7">
    <property type="entry name" value="MAJOR FACILITATOR SUPERFAMILY TRANSPORTER"/>
    <property type="match status" value="1"/>
</dbReference>
<feature type="transmembrane region" description="Helical" evidence="7">
    <location>
        <begin position="244"/>
        <end position="263"/>
    </location>
</feature>
<dbReference type="PROSITE" id="PS50850">
    <property type="entry name" value="MFS"/>
    <property type="match status" value="1"/>
</dbReference>
<accession>A0ABQ4QSP9</accession>
<feature type="transmembrane region" description="Helical" evidence="7">
    <location>
        <begin position="523"/>
        <end position="541"/>
    </location>
</feature>
<feature type="transmembrane region" description="Helical" evidence="7">
    <location>
        <begin position="122"/>
        <end position="146"/>
    </location>
</feature>
<keyword evidence="6 7" id="KW-0472">Membrane</keyword>
<dbReference type="InterPro" id="IPR020846">
    <property type="entry name" value="MFS_dom"/>
</dbReference>
<dbReference type="PANTHER" id="PTHR43045">
    <property type="entry name" value="SHIKIMATE TRANSPORTER"/>
    <property type="match status" value="1"/>
</dbReference>
<evidence type="ECO:0000256" key="2">
    <source>
        <dbReference type="ARBA" id="ARBA00022448"/>
    </source>
</evidence>
<feature type="transmembrane region" description="Helical" evidence="7">
    <location>
        <begin position="91"/>
        <end position="110"/>
    </location>
</feature>
<feature type="transmembrane region" description="Helical" evidence="7">
    <location>
        <begin position="192"/>
        <end position="213"/>
    </location>
</feature>
<reference evidence="9" key="1">
    <citation type="journal article" date="2021" name="Front. Microbiol.">
        <title>Comprehensive Comparative Genomics and Phenotyping of Methylobacterium Species.</title>
        <authorList>
            <person name="Alessa O."/>
            <person name="Ogura Y."/>
            <person name="Fujitani Y."/>
            <person name="Takami H."/>
            <person name="Hayashi T."/>
            <person name="Sahin N."/>
            <person name="Tani A."/>
        </authorList>
    </citation>
    <scope>NUCLEOTIDE SEQUENCE</scope>
    <source>
        <strain evidence="9">KCTC 52305</strain>
    </source>
</reference>
<evidence type="ECO:0000259" key="8">
    <source>
        <dbReference type="PROSITE" id="PS50850"/>
    </source>
</evidence>
<keyword evidence="5 7" id="KW-1133">Transmembrane helix</keyword>
<keyword evidence="10" id="KW-1185">Reference proteome</keyword>
<evidence type="ECO:0000256" key="6">
    <source>
        <dbReference type="ARBA" id="ARBA00023136"/>
    </source>
</evidence>
<evidence type="ECO:0000313" key="10">
    <source>
        <dbReference type="Proteomes" id="UP001055167"/>
    </source>
</evidence>
<evidence type="ECO:0000256" key="7">
    <source>
        <dbReference type="SAM" id="Phobius"/>
    </source>
</evidence>
<reference evidence="9" key="2">
    <citation type="submission" date="2021-08" db="EMBL/GenBank/DDBJ databases">
        <authorList>
            <person name="Tani A."/>
            <person name="Ola A."/>
            <person name="Ogura Y."/>
            <person name="Katsura K."/>
            <person name="Hayashi T."/>
        </authorList>
    </citation>
    <scope>NUCLEOTIDE SEQUENCE</scope>
    <source>
        <strain evidence="9">KCTC 52305</strain>
    </source>
</reference>
<feature type="transmembrane region" description="Helical" evidence="7">
    <location>
        <begin position="454"/>
        <end position="478"/>
    </location>
</feature>
<dbReference type="EMBL" id="BPQH01000002">
    <property type="protein sequence ID" value="GJD47800.1"/>
    <property type="molecule type" value="Genomic_DNA"/>
</dbReference>
<dbReference type="InterPro" id="IPR005829">
    <property type="entry name" value="Sugar_transporter_CS"/>
</dbReference>
<evidence type="ECO:0000256" key="5">
    <source>
        <dbReference type="ARBA" id="ARBA00022989"/>
    </source>
</evidence>
<feature type="transmembrane region" description="Helical" evidence="7">
    <location>
        <begin position="158"/>
        <end position="180"/>
    </location>
</feature>
<dbReference type="SUPFAM" id="SSF103473">
    <property type="entry name" value="MFS general substrate transporter"/>
    <property type="match status" value="1"/>
</dbReference>
<keyword evidence="4 7" id="KW-0812">Transmembrane</keyword>